<dbReference type="InterPro" id="IPR057270">
    <property type="entry name" value="Ycgb-like"/>
</dbReference>
<dbReference type="STRING" id="631454.N177_3057"/>
<reference evidence="3 4" key="1">
    <citation type="journal article" date="2014" name="Genome Announc.">
        <title>Draft Genome Sequence of Lutibaculum baratangense Strain AMV1T, Isolated from a Mud Volcano in Andamans, India.</title>
        <authorList>
            <person name="Singh A."/>
            <person name="Sreenivas A."/>
            <person name="Sathyanarayana Reddy G."/>
            <person name="Pinnaka A.K."/>
            <person name="Shivaji S."/>
        </authorList>
    </citation>
    <scope>NUCLEOTIDE SEQUENCE [LARGE SCALE GENOMIC DNA]</scope>
    <source>
        <strain evidence="3 4">AMV1</strain>
    </source>
</reference>
<dbReference type="Proteomes" id="UP000017819">
    <property type="component" value="Unassembled WGS sequence"/>
</dbReference>
<dbReference type="AlphaFoldDB" id="V4RC83"/>
<dbReference type="EMBL" id="AWXZ01000039">
    <property type="protein sequence ID" value="ESR22989.1"/>
    <property type="molecule type" value="Genomic_DNA"/>
</dbReference>
<feature type="domain" description="SpoVR-like C-terminal" evidence="2">
    <location>
        <begin position="443"/>
        <end position="495"/>
    </location>
</feature>
<dbReference type="InterPro" id="IPR057008">
    <property type="entry name" value="SpoVR-like_C"/>
</dbReference>
<dbReference type="eggNOG" id="COG2719">
    <property type="taxonomic scope" value="Bacteria"/>
</dbReference>
<feature type="domain" description="SpoVR protein-like N-terminal" evidence="1">
    <location>
        <begin position="17"/>
        <end position="440"/>
    </location>
</feature>
<dbReference type="PANTHER" id="PTHR30029">
    <property type="entry name" value="STAGE V SPORULATION PROTEIN R"/>
    <property type="match status" value="1"/>
</dbReference>
<dbReference type="OrthoDB" id="9784270at2"/>
<gene>
    <name evidence="3" type="ORF">N177_3057</name>
</gene>
<dbReference type="PANTHER" id="PTHR30029:SF2">
    <property type="entry name" value="STAGE V SPORULATION PROTEIN R"/>
    <property type="match status" value="1"/>
</dbReference>
<evidence type="ECO:0000313" key="3">
    <source>
        <dbReference type="EMBL" id="ESR22989.1"/>
    </source>
</evidence>
<dbReference type="Pfam" id="PF24755">
    <property type="entry name" value="SpoVR_C"/>
    <property type="match status" value="1"/>
</dbReference>
<evidence type="ECO:0000259" key="2">
    <source>
        <dbReference type="Pfam" id="PF24755"/>
    </source>
</evidence>
<protein>
    <submittedName>
        <fullName evidence="3">SpoVR-like protein</fullName>
    </submittedName>
</protein>
<organism evidence="3 4">
    <name type="scientific">Lutibaculum baratangense AMV1</name>
    <dbReference type="NCBI Taxonomy" id="631454"/>
    <lineage>
        <taxon>Bacteria</taxon>
        <taxon>Pseudomonadati</taxon>
        <taxon>Pseudomonadota</taxon>
        <taxon>Alphaproteobacteria</taxon>
        <taxon>Hyphomicrobiales</taxon>
        <taxon>Tepidamorphaceae</taxon>
        <taxon>Lutibaculum</taxon>
    </lineage>
</organism>
<proteinExistence type="predicted"/>
<accession>V4RC83</accession>
<sequence length="515" mass="59546">MTPRIRAGRPYLYEGHEWDFDTLSGIYEAIEEVAHVELGLRTFANRIEVISAEQMLDAYASTGMPLMYNHWSFGKHFLRNETLYRKGWQSLAFEIVINSDPCLVYVMEENSATMQAIVLAHAAFGHNHFFRNNYLFRQWTDPTAILDYLAFAKKYVATCEERHGQEAVERLLDAAHALTSHGIHRYKGKQKADLSLEERREQERQDYRAAVFNDLWRTVPKRRESRERSSRARRRALLGLPEENILYFLENAAPRLVPWQREILRIVRTLAQYFYPQRQTKLMNEGCATFVHHRILPRLHERGQITDGAFMEYLHAHTNAVTQPNFDDPRFTGLNPYALGLAMMLDIERICTEPEEEDRAVFPDIAGCGDAYGVLRDAWANYRDESFIAQFLSPRLIRQLRLFQVVGDSAEGDLVVSAIHDERGYVQVRRALARQYDVSRQDPDIQIVDVDLVGDRELLLRHEVTNGIALDAGNAGRVLAHLANLWGYPVRLEETSHERVLETHEAQPTHPFGDQ</sequence>
<comment type="caution">
    <text evidence="3">The sequence shown here is derived from an EMBL/GenBank/DDBJ whole genome shotgun (WGS) entry which is preliminary data.</text>
</comment>
<keyword evidence="4" id="KW-1185">Reference proteome</keyword>
<dbReference type="InterPro" id="IPR007390">
    <property type="entry name" value="Spore_V_R"/>
</dbReference>
<dbReference type="RefSeq" id="WP_023433176.1">
    <property type="nucleotide sequence ID" value="NZ_AWXZ01000039.1"/>
</dbReference>
<dbReference type="PATRIC" id="fig|631454.5.peg.3017"/>
<dbReference type="InterPro" id="IPR056174">
    <property type="entry name" value="SpoVR_N"/>
</dbReference>
<evidence type="ECO:0000313" key="4">
    <source>
        <dbReference type="Proteomes" id="UP000017819"/>
    </source>
</evidence>
<evidence type="ECO:0000259" key="1">
    <source>
        <dbReference type="Pfam" id="PF04293"/>
    </source>
</evidence>
<dbReference type="Pfam" id="PF04293">
    <property type="entry name" value="SpoVR"/>
    <property type="match status" value="1"/>
</dbReference>
<dbReference type="NCBIfam" id="NF008737">
    <property type="entry name" value="PRK11767.1"/>
    <property type="match status" value="1"/>
</dbReference>
<name>V4RC83_9HYPH</name>